<comment type="caution">
    <text evidence="2">The sequence shown here is derived from an EMBL/GenBank/DDBJ whole genome shotgun (WGS) entry which is preliminary data.</text>
</comment>
<dbReference type="EMBL" id="AGUE01000053">
    <property type="protein sequence ID" value="EHL01445.1"/>
    <property type="molecule type" value="Genomic_DNA"/>
</dbReference>
<name>H0EJ12_GLAL7</name>
<dbReference type="InParanoid" id="H0EJ12"/>
<accession>H0EJ12</accession>
<dbReference type="AlphaFoldDB" id="H0EJ12"/>
<dbReference type="Pfam" id="PF01926">
    <property type="entry name" value="MMR_HSR1"/>
    <property type="match status" value="1"/>
</dbReference>
<proteinExistence type="predicted"/>
<dbReference type="SUPFAM" id="SSF52540">
    <property type="entry name" value="P-loop containing nucleoside triphosphate hydrolases"/>
    <property type="match status" value="1"/>
</dbReference>
<dbReference type="Proteomes" id="UP000005446">
    <property type="component" value="Unassembled WGS sequence"/>
</dbReference>
<dbReference type="CDD" id="cd00882">
    <property type="entry name" value="Ras_like_GTPase"/>
    <property type="match status" value="1"/>
</dbReference>
<dbReference type="HOGENOM" id="CLU_018003_0_1_1"/>
<organism evidence="2 3">
    <name type="scientific">Glarea lozoyensis (strain ATCC 74030 / MF5533)</name>
    <dbReference type="NCBI Taxonomy" id="1104152"/>
    <lineage>
        <taxon>Eukaryota</taxon>
        <taxon>Fungi</taxon>
        <taxon>Dikarya</taxon>
        <taxon>Ascomycota</taxon>
        <taxon>Pezizomycotina</taxon>
        <taxon>Leotiomycetes</taxon>
        <taxon>Helotiales</taxon>
        <taxon>Helotiaceae</taxon>
        <taxon>Glarea</taxon>
    </lineage>
</organism>
<sequence length="211" mass="23417">MVSRSNPQIILVMGVTGVGKSTFIHHATGRNVEVGHGQSSCTSKVKCYQIPQTNIYFMDTPGFDDTYTSDAKILEEIATALLDAFNDKAEIQGALYVHPVIEAKMRGSGRKNLIMFRKVLGMEGMKNVRLVTTKWSQVDYHTGVDRETELSEKEEFWQPLLAAGASTVRFGDTMESAIEIIKPLIHGPAFEPQLVEEVVRDGKELRQTQAG</sequence>
<evidence type="ECO:0000313" key="3">
    <source>
        <dbReference type="Proteomes" id="UP000005446"/>
    </source>
</evidence>
<dbReference type="GO" id="GO:0005525">
    <property type="term" value="F:GTP binding"/>
    <property type="evidence" value="ECO:0007669"/>
    <property type="project" value="InterPro"/>
</dbReference>
<reference evidence="2 3" key="1">
    <citation type="journal article" date="2012" name="Eukaryot. Cell">
        <title>Genome sequence of the fungus Glarea lozoyensis: the first genome sequence of a species from the Helotiaceae family.</title>
        <authorList>
            <person name="Youssar L."/>
            <person name="Gruening B.A."/>
            <person name="Erxleben A."/>
            <person name="Guenther S."/>
            <person name="Huettel W."/>
        </authorList>
    </citation>
    <scope>NUCLEOTIDE SEQUENCE [LARGE SCALE GENOMIC DNA]</scope>
    <source>
        <strain evidence="3">ATCC 74030 / MF5533</strain>
    </source>
</reference>
<feature type="domain" description="G" evidence="1">
    <location>
        <begin position="10"/>
        <end position="74"/>
    </location>
</feature>
<dbReference type="Gene3D" id="3.40.50.300">
    <property type="entry name" value="P-loop containing nucleotide triphosphate hydrolases"/>
    <property type="match status" value="1"/>
</dbReference>
<evidence type="ECO:0000313" key="2">
    <source>
        <dbReference type="EMBL" id="EHL01445.1"/>
    </source>
</evidence>
<keyword evidence="3" id="KW-1185">Reference proteome</keyword>
<protein>
    <submittedName>
        <fullName evidence="2">Putative GTPase Era</fullName>
    </submittedName>
</protein>
<dbReference type="OrthoDB" id="8954335at2759"/>
<dbReference type="InterPro" id="IPR027417">
    <property type="entry name" value="P-loop_NTPase"/>
</dbReference>
<evidence type="ECO:0000259" key="1">
    <source>
        <dbReference type="Pfam" id="PF01926"/>
    </source>
</evidence>
<dbReference type="InterPro" id="IPR006073">
    <property type="entry name" value="GTP-bd"/>
</dbReference>
<gene>
    <name evidence="2" type="ORF">M7I_2535</name>
</gene>